<proteinExistence type="predicted"/>
<name>A0A0S4KW92_9BACT</name>
<dbReference type="EMBL" id="LN885086">
    <property type="protein sequence ID" value="CUQ66774.1"/>
    <property type="molecule type" value="Genomic_DNA"/>
</dbReference>
<gene>
    <name evidence="2" type="ORF">NITINOP_1799</name>
</gene>
<keyword evidence="3" id="KW-1185">Reference proteome</keyword>
<dbReference type="RefSeq" id="WP_062484730.1">
    <property type="nucleotide sequence ID" value="NZ_LN885086.1"/>
</dbReference>
<feature type="transmembrane region" description="Helical" evidence="1">
    <location>
        <begin position="32"/>
        <end position="54"/>
    </location>
</feature>
<reference evidence="3" key="1">
    <citation type="submission" date="2015-09" db="EMBL/GenBank/DDBJ databases">
        <authorList>
            <person name="Daims H."/>
        </authorList>
    </citation>
    <scope>NUCLEOTIDE SEQUENCE [LARGE SCALE GENOMIC DNA]</scope>
</reference>
<dbReference type="STRING" id="1715989.NITINOP_1799"/>
<evidence type="ECO:0000256" key="1">
    <source>
        <dbReference type="SAM" id="Phobius"/>
    </source>
</evidence>
<protein>
    <submittedName>
        <fullName evidence="2">Exported protein</fullName>
    </submittedName>
</protein>
<keyword evidence="1" id="KW-0472">Membrane</keyword>
<dbReference type="KEGG" id="nio:NITINOP_1799"/>
<sequence>MLRAYLNYGLIASVVIWGAIVAVMAYRLDGSPWRWAFVALVFAGALTVACIVWIKKYVDRQMQSSDRRSQE</sequence>
<feature type="transmembrane region" description="Helical" evidence="1">
    <location>
        <begin position="5"/>
        <end position="26"/>
    </location>
</feature>
<dbReference type="Proteomes" id="UP000066284">
    <property type="component" value="Chromosome 1"/>
</dbReference>
<evidence type="ECO:0000313" key="3">
    <source>
        <dbReference type="Proteomes" id="UP000066284"/>
    </source>
</evidence>
<keyword evidence="1" id="KW-0812">Transmembrane</keyword>
<organism evidence="2 3">
    <name type="scientific">Candidatus Nitrospira inopinata</name>
    <dbReference type="NCBI Taxonomy" id="1715989"/>
    <lineage>
        <taxon>Bacteria</taxon>
        <taxon>Pseudomonadati</taxon>
        <taxon>Nitrospirota</taxon>
        <taxon>Nitrospiria</taxon>
        <taxon>Nitrospirales</taxon>
        <taxon>Nitrospiraceae</taxon>
        <taxon>Nitrospira</taxon>
    </lineage>
</organism>
<dbReference type="OrthoDB" id="9798799at2"/>
<accession>A0A0S4KW92</accession>
<evidence type="ECO:0000313" key="2">
    <source>
        <dbReference type="EMBL" id="CUQ66774.1"/>
    </source>
</evidence>
<dbReference type="AlphaFoldDB" id="A0A0S4KW92"/>
<keyword evidence="1" id="KW-1133">Transmembrane helix</keyword>